<evidence type="ECO:0000313" key="2">
    <source>
        <dbReference type="Proteomes" id="UP000494216"/>
    </source>
</evidence>
<proteinExistence type="predicted"/>
<name>A0A8S0WY66_9GAMM</name>
<dbReference type="Pfam" id="PF12635">
    <property type="entry name" value="DUF3780"/>
    <property type="match status" value="1"/>
</dbReference>
<protein>
    <recommendedName>
        <fullName evidence="3">DUF3780 domain-containing protein</fullName>
    </recommendedName>
</protein>
<comment type="caution">
    <text evidence="1">The sequence shown here is derived from an EMBL/GenBank/DDBJ whole genome shotgun (WGS) entry which is preliminary data.</text>
</comment>
<evidence type="ECO:0008006" key="3">
    <source>
        <dbReference type="Google" id="ProtNLM"/>
    </source>
</evidence>
<keyword evidence="2" id="KW-1185">Reference proteome</keyword>
<dbReference type="InterPro" id="IPR024220">
    <property type="entry name" value="DUF3780"/>
</dbReference>
<accession>A0A8S0WY66</accession>
<evidence type="ECO:0000313" key="1">
    <source>
        <dbReference type="EMBL" id="CAA9889443.1"/>
    </source>
</evidence>
<dbReference type="EMBL" id="CADCXN010000003">
    <property type="protein sequence ID" value="CAA9889443.1"/>
    <property type="molecule type" value="Genomic_DNA"/>
</dbReference>
<sequence length="210" mass="23842">MSAAMPAHSRVSVKKSQPLGFGFDPEQTEHCFIVTVPISKAKEAKVLISEYFHWIKPEKGEETSPTFNDVDAQIKAVLNRHTWEQIEEHVKAEFNRCLRNLGVKTGQWLKKGQIPVDRTLGKELTLLAWALEDADPELSVTAVHNWLGLVPEERWWLYTMTNAATGHAVNGRNKGWRKAVRFALTENPVMEGVLRNRRAEFELSLMSSGH</sequence>
<reference evidence="1 2" key="1">
    <citation type="submission" date="2020-02" db="EMBL/GenBank/DDBJ databases">
        <authorList>
            <person name="Hogendoorn C."/>
        </authorList>
    </citation>
    <scope>NUCLEOTIDE SEQUENCE [LARGE SCALE GENOMIC DNA]</scope>
    <source>
        <strain evidence="1">METHB21</strain>
    </source>
</reference>
<dbReference type="AlphaFoldDB" id="A0A8S0WY66"/>
<organism evidence="1 2">
    <name type="scientific">Candidatus Methylobacter favarea</name>
    <dbReference type="NCBI Taxonomy" id="2707345"/>
    <lineage>
        <taxon>Bacteria</taxon>
        <taxon>Pseudomonadati</taxon>
        <taxon>Pseudomonadota</taxon>
        <taxon>Gammaproteobacteria</taxon>
        <taxon>Methylococcales</taxon>
        <taxon>Methylococcaceae</taxon>
        <taxon>Methylobacter</taxon>
    </lineage>
</organism>
<gene>
    <name evidence="1" type="ORF">METHB2_1000013</name>
</gene>
<dbReference type="RefSeq" id="WP_246246863.1">
    <property type="nucleotide sequence ID" value="NZ_CADCXN010000003.1"/>
</dbReference>
<dbReference type="Proteomes" id="UP000494216">
    <property type="component" value="Unassembled WGS sequence"/>
</dbReference>